<name>A0AAV1T6L2_9STRA</name>
<evidence type="ECO:0000313" key="3">
    <source>
        <dbReference type="Proteomes" id="UP001162060"/>
    </source>
</evidence>
<proteinExistence type="predicted"/>
<feature type="chain" id="PRO_5043505796" evidence="1">
    <location>
        <begin position="17"/>
        <end position="353"/>
    </location>
</feature>
<gene>
    <name evidence="2" type="ORF">PM001_LOCUS3274</name>
</gene>
<evidence type="ECO:0000313" key="2">
    <source>
        <dbReference type="EMBL" id="CAK7906153.1"/>
    </source>
</evidence>
<protein>
    <submittedName>
        <fullName evidence="2">Uncharacterized protein</fullName>
    </submittedName>
</protein>
<accession>A0AAV1T6L2</accession>
<dbReference type="AlphaFoldDB" id="A0AAV1T6L2"/>
<sequence>MRLLLFALAISAVIRARQTISLTPSESRMTVADPSASVHSSGGCHDGVPAKRLLTSDDPVTHEERVWSPAELKIKSALIELVRNAHQLIPDLRTQLVVDAERLRTYNQDAILHFFKTSPYGTPQQLLQRLELATQMMQNAPDGGVTMLREIRRSFRAYEENIAMRESDVRRGKLQRAELDPVDVIKLIKRTPGEVNLASGDYPADPFAALNLRHLDAYIKDYNAKQGTDLTLVRTLAGATENLAELASALSTLMRTPANVNLVQDVEVELFGYMRRLGITIKRAAGILGIAKLEDQVVGNGKLNFFIRFIRFLASDSSARQGIANDFAEIFGEGQVAALFEKAKSVNLPASNR</sequence>
<feature type="signal peptide" evidence="1">
    <location>
        <begin position="1"/>
        <end position="16"/>
    </location>
</feature>
<keyword evidence="1" id="KW-0732">Signal</keyword>
<evidence type="ECO:0000256" key="1">
    <source>
        <dbReference type="SAM" id="SignalP"/>
    </source>
</evidence>
<reference evidence="2" key="1">
    <citation type="submission" date="2024-01" db="EMBL/GenBank/DDBJ databases">
        <authorList>
            <person name="Webb A."/>
        </authorList>
    </citation>
    <scope>NUCLEOTIDE SEQUENCE</scope>
    <source>
        <strain evidence="2">Pm1</strain>
    </source>
</reference>
<dbReference type="Proteomes" id="UP001162060">
    <property type="component" value="Unassembled WGS sequence"/>
</dbReference>
<dbReference type="EMBL" id="CAKLBY020000030">
    <property type="protein sequence ID" value="CAK7906153.1"/>
    <property type="molecule type" value="Genomic_DNA"/>
</dbReference>
<comment type="caution">
    <text evidence="2">The sequence shown here is derived from an EMBL/GenBank/DDBJ whole genome shotgun (WGS) entry which is preliminary data.</text>
</comment>
<organism evidence="2 3">
    <name type="scientific">Peronospora matthiolae</name>
    <dbReference type="NCBI Taxonomy" id="2874970"/>
    <lineage>
        <taxon>Eukaryota</taxon>
        <taxon>Sar</taxon>
        <taxon>Stramenopiles</taxon>
        <taxon>Oomycota</taxon>
        <taxon>Peronosporomycetes</taxon>
        <taxon>Peronosporales</taxon>
        <taxon>Peronosporaceae</taxon>
        <taxon>Peronospora</taxon>
    </lineage>
</organism>